<organism evidence="8 9">
    <name type="scientific">Rathayibacter iranicus</name>
    <dbReference type="NCBI Taxonomy" id="59737"/>
    <lineage>
        <taxon>Bacteria</taxon>
        <taxon>Bacillati</taxon>
        <taxon>Actinomycetota</taxon>
        <taxon>Actinomycetes</taxon>
        <taxon>Micrococcales</taxon>
        <taxon>Microbacteriaceae</taxon>
        <taxon>Rathayibacter</taxon>
    </lineage>
</organism>
<evidence type="ECO:0000256" key="2">
    <source>
        <dbReference type="ARBA" id="ARBA00022475"/>
    </source>
</evidence>
<dbReference type="GO" id="GO:0022857">
    <property type="term" value="F:transmembrane transporter activity"/>
    <property type="evidence" value="ECO:0007669"/>
    <property type="project" value="InterPro"/>
</dbReference>
<feature type="transmembrane region" description="Helical" evidence="6">
    <location>
        <begin position="311"/>
        <end position="332"/>
    </location>
</feature>
<feature type="transmembrane region" description="Helical" evidence="6">
    <location>
        <begin position="21"/>
        <end position="42"/>
    </location>
</feature>
<dbReference type="SUPFAM" id="SSF103473">
    <property type="entry name" value="MFS general substrate transporter"/>
    <property type="match status" value="1"/>
</dbReference>
<dbReference type="PROSITE" id="PS50850">
    <property type="entry name" value="MFS"/>
    <property type="match status" value="1"/>
</dbReference>
<keyword evidence="3 6" id="KW-0812">Transmembrane</keyword>
<dbReference type="AlphaFoldDB" id="A0AAD1ACF9"/>
<dbReference type="GO" id="GO:0005886">
    <property type="term" value="C:plasma membrane"/>
    <property type="evidence" value="ECO:0007669"/>
    <property type="project" value="UniProtKB-SubCell"/>
</dbReference>
<dbReference type="Gene3D" id="1.20.1250.20">
    <property type="entry name" value="MFS general substrate transporter like domains"/>
    <property type="match status" value="1"/>
</dbReference>
<feature type="transmembrane region" description="Helical" evidence="6">
    <location>
        <begin position="284"/>
        <end position="305"/>
    </location>
</feature>
<keyword evidence="2" id="KW-1003">Cell membrane</keyword>
<keyword evidence="4 6" id="KW-1133">Transmembrane helix</keyword>
<comment type="subcellular location">
    <subcellularLocation>
        <location evidence="1">Cell membrane</location>
        <topology evidence="1">Multi-pass membrane protein</topology>
    </subcellularLocation>
</comment>
<evidence type="ECO:0000256" key="6">
    <source>
        <dbReference type="SAM" id="Phobius"/>
    </source>
</evidence>
<feature type="domain" description="Major facilitator superfamily (MFS) profile" evidence="7">
    <location>
        <begin position="216"/>
        <end position="421"/>
    </location>
</feature>
<dbReference type="PANTHER" id="PTHR23513:SF11">
    <property type="entry name" value="STAPHYLOFERRIN A TRANSPORTER"/>
    <property type="match status" value="1"/>
</dbReference>
<evidence type="ECO:0000256" key="5">
    <source>
        <dbReference type="ARBA" id="ARBA00023136"/>
    </source>
</evidence>
<feature type="transmembrane region" description="Helical" evidence="6">
    <location>
        <begin position="91"/>
        <end position="121"/>
    </location>
</feature>
<accession>A0AAD1ACF9</accession>
<feature type="transmembrane region" description="Helical" evidence="6">
    <location>
        <begin position="344"/>
        <end position="363"/>
    </location>
</feature>
<feature type="transmembrane region" description="Helical" evidence="6">
    <location>
        <begin position="220"/>
        <end position="243"/>
    </location>
</feature>
<keyword evidence="5 6" id="KW-0472">Membrane</keyword>
<evidence type="ECO:0000256" key="4">
    <source>
        <dbReference type="ARBA" id="ARBA00022989"/>
    </source>
</evidence>
<reference evidence="8 9" key="1">
    <citation type="submission" date="2018-03" db="EMBL/GenBank/DDBJ databases">
        <title>Bacteriophage NCPPB3778 and a type I-E CRISPR drive the evolution of the US Biological Select Agent, Rathayibacter toxicus.</title>
        <authorList>
            <person name="Davis E.W.II."/>
            <person name="Tabima J.F."/>
            <person name="Weisberg A.J."/>
            <person name="Dantas Lopes L."/>
            <person name="Wiseman M.S."/>
            <person name="Wiseman M.S."/>
            <person name="Pupko T."/>
            <person name="Belcher M.S."/>
            <person name="Sechler A.J."/>
            <person name="Tancos M.A."/>
            <person name="Schroeder B.K."/>
            <person name="Murray T.D."/>
            <person name="Luster D.G."/>
            <person name="Schneider W.L."/>
            <person name="Rogers E."/>
            <person name="Andreote F.D."/>
            <person name="Grunwald N.J."/>
            <person name="Putnam M.L."/>
            <person name="Chang J.H."/>
        </authorList>
    </citation>
    <scope>NUCLEOTIDE SEQUENCE [LARGE SCALE GENOMIC DNA]</scope>
    <source>
        <strain evidence="8 9">NCCPB 2253</strain>
    </source>
</reference>
<dbReference type="RefSeq" id="WP_104354303.1">
    <property type="nucleotide sequence ID" value="NZ_CP028130.1"/>
</dbReference>
<evidence type="ECO:0000256" key="1">
    <source>
        <dbReference type="ARBA" id="ARBA00004651"/>
    </source>
</evidence>
<dbReference type="Pfam" id="PF07690">
    <property type="entry name" value="MFS_1"/>
    <property type="match status" value="1"/>
</dbReference>
<feature type="transmembrane region" description="Helical" evidence="6">
    <location>
        <begin position="166"/>
        <end position="188"/>
    </location>
</feature>
<sequence length="421" mass="43761">MTRPTSPFAYPAYRNLWFSRSVSMLGTGLVSIAMVFAVLQIGGGPADIGIVLAARILPTGVMLLFGGVFADRLNRRTLMVSADTARALVQATAGILLLTGSATVLSLALLNVLFGVATAFFNPSATGILPHTVPREVLQKANGMIVLTTGVTDIVSPVVSATALALASPGVVFLADAATFALSALALSRMRIAQAQARGDRPTFGRDILAGWRLVSGTRWLWAGILTGSGYFMLVVAPLYVLGPVISTTRFDGPWSWAAIAAALSAGILIGAVSSMAVPTRRPLLIGTAGLLLQAVPSALLALGADLPLVLGAQVLGGIGIGYFATIWDTLLQSQVPEGSRSKVGAYDWAGNLVAMPIGLALAGPVADLIGVESVFWLAAAFALVLIVPLLFLVEFRTLNTESPPLPEAEVLLEQAERSHA</sequence>
<dbReference type="InterPro" id="IPR036259">
    <property type="entry name" value="MFS_trans_sf"/>
</dbReference>
<gene>
    <name evidence="8" type="ORF">C7V51_07050</name>
</gene>
<evidence type="ECO:0000313" key="9">
    <source>
        <dbReference type="Proteomes" id="UP000283946"/>
    </source>
</evidence>
<evidence type="ECO:0000256" key="3">
    <source>
        <dbReference type="ARBA" id="ARBA00022692"/>
    </source>
</evidence>
<dbReference type="InterPro" id="IPR020846">
    <property type="entry name" value="MFS_dom"/>
</dbReference>
<name>A0AAD1ACF9_9MICO</name>
<feature type="transmembrane region" description="Helical" evidence="6">
    <location>
        <begin position="255"/>
        <end position="277"/>
    </location>
</feature>
<evidence type="ECO:0000259" key="7">
    <source>
        <dbReference type="PROSITE" id="PS50850"/>
    </source>
</evidence>
<dbReference type="KEGG" id="ria:C7V51_07050"/>
<proteinExistence type="predicted"/>
<dbReference type="PANTHER" id="PTHR23513">
    <property type="entry name" value="INTEGRAL MEMBRANE EFFLUX PROTEIN-RELATED"/>
    <property type="match status" value="1"/>
</dbReference>
<feature type="transmembrane region" description="Helical" evidence="6">
    <location>
        <begin position="48"/>
        <end position="70"/>
    </location>
</feature>
<dbReference type="CDD" id="cd06173">
    <property type="entry name" value="MFS_MefA_like"/>
    <property type="match status" value="1"/>
</dbReference>
<protein>
    <submittedName>
        <fullName evidence="8">MFS transporter</fullName>
    </submittedName>
</protein>
<evidence type="ECO:0000313" key="8">
    <source>
        <dbReference type="EMBL" id="AZZ55668.1"/>
    </source>
</evidence>
<dbReference type="Proteomes" id="UP000283946">
    <property type="component" value="Chromosome"/>
</dbReference>
<dbReference type="InterPro" id="IPR011701">
    <property type="entry name" value="MFS"/>
</dbReference>
<feature type="transmembrane region" description="Helical" evidence="6">
    <location>
        <begin position="375"/>
        <end position="394"/>
    </location>
</feature>
<dbReference type="EMBL" id="CP028130">
    <property type="protein sequence ID" value="AZZ55668.1"/>
    <property type="molecule type" value="Genomic_DNA"/>
</dbReference>